<protein>
    <submittedName>
        <fullName evidence="3">Unannotated protein</fullName>
    </submittedName>
</protein>
<dbReference type="PANTHER" id="PTHR48207">
    <property type="entry name" value="SUCCINATE--HYDROXYMETHYLGLUTARATE COA-TRANSFERASE"/>
    <property type="match status" value="1"/>
</dbReference>
<organism evidence="3">
    <name type="scientific">freshwater metagenome</name>
    <dbReference type="NCBI Taxonomy" id="449393"/>
    <lineage>
        <taxon>unclassified sequences</taxon>
        <taxon>metagenomes</taxon>
        <taxon>ecological metagenomes</taxon>
    </lineage>
</organism>
<sequence>MGDRGELHDVVVVDLSTDLAGAYCAKLFSDSGAIVTRVEPPEGDPQRHQQWSGVPTIADAPLFRYLRHGQRSVTATSGDPVVEDHCRNADLVLTSGTGAAGHPRDMAARFPGTVVLSITPYGTTGPYADVPATEFTVQADSGAIALRGTRELPPFQMGGRIVEWVGGAYCGVAGLAAVRRSRATGFGEFIDLSLFEVANITATNFSDLFNSLGDRPEPDPAVPPRTVEIPSIEPTLDGWVGFNTNTRDQWESFCILIERPDLLEDGAFAMLGARNARADEWNALVREWTTRHTTADIVERAALLRIPVAPVADGRMILELDHPVERGVFIDDPLGEFKMPRRPFTLDGEPAPAPLPAPTAGANNGDEIPRRSERPTPSTETPLLPLAGITVLDLTAWWAGPSSAAILAALGAEVVHVESTRRIDGMRTAGGMFYAKPQWWEYSAFFLQANTNKYDVTLDLDRPEGRALALEIAARADIVIENFTPRVVEAFNMDWDVIHAVNPKAIMVRMPAFGLTGPWRDRPGFAQTMEQITGLAWMTGHPEDQPRIQRGPCDPNGGLHAAFAALVALERRDRTGEGCLVEAPMFEAALAVAAEPVLEWSAHRLLVEREGNRSPYAAPQNLYACAGTEQWIAISCATDLQWRTLAEVIGHEELASDPELATLSGRRKHHDRLDGLIADWLAEKSLGETVELLVGRGVPAAPARDSRRVFEHPQIAARGYTEAVEHSVVGTHPIPGLPFRYASVAGWIRRPAPVLGEHNAEILGGWLGHTDEELAGLEEAGVIGNWPQGL</sequence>
<evidence type="ECO:0000256" key="2">
    <source>
        <dbReference type="SAM" id="MobiDB-lite"/>
    </source>
</evidence>
<dbReference type="AlphaFoldDB" id="A0A6J6HCG2"/>
<dbReference type="InterPro" id="IPR050483">
    <property type="entry name" value="CoA-transferase_III_domain"/>
</dbReference>
<reference evidence="3" key="1">
    <citation type="submission" date="2020-05" db="EMBL/GenBank/DDBJ databases">
        <authorList>
            <person name="Chiriac C."/>
            <person name="Salcher M."/>
            <person name="Ghai R."/>
            <person name="Kavagutti S V."/>
        </authorList>
    </citation>
    <scope>NUCLEOTIDE SEQUENCE</scope>
</reference>
<dbReference type="GO" id="GO:0008410">
    <property type="term" value="F:CoA-transferase activity"/>
    <property type="evidence" value="ECO:0007669"/>
    <property type="project" value="TreeGrafter"/>
</dbReference>
<dbReference type="Pfam" id="PF02515">
    <property type="entry name" value="CoA_transf_3"/>
    <property type="match status" value="2"/>
</dbReference>
<dbReference type="PANTHER" id="PTHR48207:SF3">
    <property type="entry name" value="SUCCINATE--HYDROXYMETHYLGLUTARATE COA-TRANSFERASE"/>
    <property type="match status" value="1"/>
</dbReference>
<evidence type="ECO:0000256" key="1">
    <source>
        <dbReference type="ARBA" id="ARBA00022679"/>
    </source>
</evidence>
<dbReference type="Gene3D" id="3.40.50.10540">
    <property type="entry name" value="Crotonobetainyl-coa:carnitine coa-transferase, domain 1"/>
    <property type="match status" value="2"/>
</dbReference>
<keyword evidence="1" id="KW-0808">Transferase</keyword>
<dbReference type="SUPFAM" id="SSF89796">
    <property type="entry name" value="CoA-transferase family III (CaiB/BaiF)"/>
    <property type="match status" value="2"/>
</dbReference>
<dbReference type="Gene3D" id="3.30.1540.10">
    <property type="entry name" value="formyl-coa transferase, domain 3"/>
    <property type="match status" value="2"/>
</dbReference>
<dbReference type="InterPro" id="IPR003673">
    <property type="entry name" value="CoA-Trfase_fam_III"/>
</dbReference>
<dbReference type="InterPro" id="IPR023606">
    <property type="entry name" value="CoA-Trfase_III_dom_1_sf"/>
</dbReference>
<name>A0A6J6HCG2_9ZZZZ</name>
<proteinExistence type="predicted"/>
<gene>
    <name evidence="3" type="ORF">UFOPK1835_00995</name>
</gene>
<accession>A0A6J6HCG2</accession>
<evidence type="ECO:0000313" key="3">
    <source>
        <dbReference type="EMBL" id="CAB4609589.1"/>
    </source>
</evidence>
<feature type="region of interest" description="Disordered" evidence="2">
    <location>
        <begin position="346"/>
        <end position="382"/>
    </location>
</feature>
<dbReference type="EMBL" id="CAEZUP010000036">
    <property type="protein sequence ID" value="CAB4609589.1"/>
    <property type="molecule type" value="Genomic_DNA"/>
</dbReference>
<dbReference type="InterPro" id="IPR044855">
    <property type="entry name" value="CoA-Trfase_III_dom3_sf"/>
</dbReference>